<evidence type="ECO:0000313" key="10">
    <source>
        <dbReference type="Proteomes" id="UP000516764"/>
    </source>
</evidence>
<comment type="catalytic activity">
    <reaction evidence="6 7">
        <text>orotidine 5'-phosphate + H(+) = UMP + CO2</text>
        <dbReference type="Rhea" id="RHEA:11596"/>
        <dbReference type="ChEBI" id="CHEBI:15378"/>
        <dbReference type="ChEBI" id="CHEBI:16526"/>
        <dbReference type="ChEBI" id="CHEBI:57538"/>
        <dbReference type="ChEBI" id="CHEBI:57865"/>
        <dbReference type="EC" id="4.1.1.23"/>
    </reaction>
</comment>
<dbReference type="PANTHER" id="PTHR43375:SF1">
    <property type="entry name" value="OROTIDINE 5'-PHOSPHATE DECARBOXYLASE"/>
    <property type="match status" value="1"/>
</dbReference>
<dbReference type="GO" id="GO:0044205">
    <property type="term" value="P:'de novo' UMP biosynthetic process"/>
    <property type="evidence" value="ECO:0007669"/>
    <property type="project" value="UniProtKB-UniRule"/>
</dbReference>
<dbReference type="KEGG" id="phal:H9I45_06700"/>
<accession>A0A7L8AJH6</accession>
<comment type="similarity">
    <text evidence="2 7">Belongs to the OMP decarboxylase family. Type 2 subfamily.</text>
</comment>
<dbReference type="Proteomes" id="UP000516764">
    <property type="component" value="Chromosome"/>
</dbReference>
<dbReference type="PANTHER" id="PTHR43375">
    <property type="entry name" value="OROTIDINE 5'-PHOSPHATE DECARBOXYLASE"/>
    <property type="match status" value="1"/>
</dbReference>
<dbReference type="Pfam" id="PF00215">
    <property type="entry name" value="OMPdecase"/>
    <property type="match status" value="1"/>
</dbReference>
<evidence type="ECO:0000256" key="2">
    <source>
        <dbReference type="ARBA" id="ARBA00008847"/>
    </source>
</evidence>
<organism evidence="9 10">
    <name type="scientific">Polaribacter haliotis</name>
    <dbReference type="NCBI Taxonomy" id="1888915"/>
    <lineage>
        <taxon>Bacteria</taxon>
        <taxon>Pseudomonadati</taxon>
        <taxon>Bacteroidota</taxon>
        <taxon>Flavobacteriia</taxon>
        <taxon>Flavobacteriales</taxon>
        <taxon>Flavobacteriaceae</taxon>
    </lineage>
</organism>
<protein>
    <recommendedName>
        <fullName evidence="7">Orotidine 5'-phosphate decarboxylase</fullName>
        <ecNumber evidence="7">4.1.1.23</ecNumber>
    </recommendedName>
    <alternativeName>
        <fullName evidence="7">OMP decarboxylase</fullName>
        <shortName evidence="7">OMPDCase</shortName>
        <shortName evidence="7">OMPdecase</shortName>
    </alternativeName>
</protein>
<evidence type="ECO:0000259" key="8">
    <source>
        <dbReference type="SMART" id="SM00934"/>
    </source>
</evidence>
<dbReference type="InterPro" id="IPR013785">
    <property type="entry name" value="Aldolase_TIM"/>
</dbReference>
<feature type="domain" description="Orotidine 5'-phosphate decarboxylase" evidence="8">
    <location>
        <begin position="16"/>
        <end position="254"/>
    </location>
</feature>
<keyword evidence="10" id="KW-1185">Reference proteome</keyword>
<evidence type="ECO:0000256" key="1">
    <source>
        <dbReference type="ARBA" id="ARBA00004861"/>
    </source>
</evidence>
<dbReference type="NCBIfam" id="TIGR02127">
    <property type="entry name" value="pyrF_sub2"/>
    <property type="match status" value="1"/>
</dbReference>
<name>A0A7L8AJH6_9FLAO</name>
<dbReference type="InterPro" id="IPR011995">
    <property type="entry name" value="OMPdecase_type-2"/>
</dbReference>
<dbReference type="FunFam" id="3.20.20.70:FF:000157">
    <property type="entry name" value="Orotidine 5'-phosphate decarboxylase"/>
    <property type="match status" value="1"/>
</dbReference>
<evidence type="ECO:0000256" key="7">
    <source>
        <dbReference type="HAMAP-Rule" id="MF_01215"/>
    </source>
</evidence>
<proteinExistence type="inferred from homology"/>
<dbReference type="HAMAP" id="MF_01215">
    <property type="entry name" value="OMPdecase_type2"/>
    <property type="match status" value="1"/>
</dbReference>
<reference evidence="9 10" key="1">
    <citation type="journal article" date="2016" name="Int. J. Syst. Evol. Microbiol.">
        <title>Polaribacter haliotis sp. nov., isolated from the gut of abalone Haliotis discus hannai.</title>
        <authorList>
            <person name="Kim Y.O."/>
            <person name="Park I.S."/>
            <person name="Park S."/>
            <person name="Nam B.H."/>
            <person name="Park J.M."/>
            <person name="Kim D.G."/>
            <person name="Yoon J.H."/>
        </authorList>
    </citation>
    <scope>NUCLEOTIDE SEQUENCE [LARGE SCALE GENOMIC DNA]</scope>
    <source>
        <strain evidence="9 10">KCTC 52418</strain>
    </source>
</reference>
<comment type="pathway">
    <text evidence="1 7">Pyrimidine metabolism; UMP biosynthesis via de novo pathway; UMP from orotate: step 2/2.</text>
</comment>
<dbReference type="SMART" id="SM00934">
    <property type="entry name" value="OMPdecase"/>
    <property type="match status" value="1"/>
</dbReference>
<keyword evidence="3 7" id="KW-0210">Decarboxylase</keyword>
<evidence type="ECO:0000256" key="5">
    <source>
        <dbReference type="ARBA" id="ARBA00023239"/>
    </source>
</evidence>
<gene>
    <name evidence="7 9" type="primary">pyrF</name>
    <name evidence="9" type="ORF">H9I45_06700</name>
</gene>
<evidence type="ECO:0000256" key="4">
    <source>
        <dbReference type="ARBA" id="ARBA00022975"/>
    </source>
</evidence>
<dbReference type="GO" id="GO:0006207">
    <property type="term" value="P:'de novo' pyrimidine nucleobase biosynthetic process"/>
    <property type="evidence" value="ECO:0007669"/>
    <property type="project" value="InterPro"/>
</dbReference>
<dbReference type="SUPFAM" id="SSF51366">
    <property type="entry name" value="Ribulose-phoshate binding barrel"/>
    <property type="match status" value="1"/>
</dbReference>
<evidence type="ECO:0000256" key="3">
    <source>
        <dbReference type="ARBA" id="ARBA00022793"/>
    </source>
</evidence>
<dbReference type="EMBL" id="CP061813">
    <property type="protein sequence ID" value="QOD62123.1"/>
    <property type="molecule type" value="Genomic_DNA"/>
</dbReference>
<dbReference type="EC" id="4.1.1.23" evidence="7"/>
<evidence type="ECO:0000313" key="9">
    <source>
        <dbReference type="EMBL" id="QOD62123.1"/>
    </source>
</evidence>
<dbReference type="CDD" id="cd04725">
    <property type="entry name" value="OMP_decarboxylase_like"/>
    <property type="match status" value="1"/>
</dbReference>
<dbReference type="UniPathway" id="UPA00070">
    <property type="reaction ID" value="UER00120"/>
</dbReference>
<dbReference type="RefSeq" id="WP_088354580.1">
    <property type="nucleotide sequence ID" value="NZ_CP061813.1"/>
</dbReference>
<dbReference type="OrthoDB" id="9808470at2"/>
<feature type="active site" description="Proton donor" evidence="7">
    <location>
        <position position="96"/>
    </location>
</feature>
<keyword evidence="5 7" id="KW-0456">Lyase</keyword>
<dbReference type="InterPro" id="IPR011060">
    <property type="entry name" value="RibuloseP-bd_barrel"/>
</dbReference>
<evidence type="ECO:0000256" key="6">
    <source>
        <dbReference type="ARBA" id="ARBA00049157"/>
    </source>
</evidence>
<dbReference type="GO" id="GO:0004590">
    <property type="term" value="F:orotidine-5'-phosphate decarboxylase activity"/>
    <property type="evidence" value="ECO:0007669"/>
    <property type="project" value="UniProtKB-UniRule"/>
</dbReference>
<dbReference type="AlphaFoldDB" id="A0A7L8AJH6"/>
<dbReference type="Gene3D" id="3.20.20.70">
    <property type="entry name" value="Aldolase class I"/>
    <property type="match status" value="1"/>
</dbReference>
<keyword evidence="4 7" id="KW-0665">Pyrimidine biosynthesis</keyword>
<sequence>MTTQELVAQIKKKKSFLCIGLDVDLDKIPPHLLKEEDPVFAFNKAIIDATHHLCVSYKPNTAFYEAYGLKGWKSLEKTINYLNENYPGIFTIADAKRGDIGNTSTMYAKAFFEDLAFDSVTVAPYMGKDSVEPFLAFEDKHTIMLALTSNEGAFDFQTKQINDKELYKHVLETSKSWKNFENLMYVVGATKAEYFTEIRKIVPNSFLLVPGVGAQGGNLQDVCKYGLSENIGLLINSSRGIIYASNKTDFAEAAAKKALELQVQMADILS</sequence>
<dbReference type="InterPro" id="IPR001754">
    <property type="entry name" value="OMPdeCOase_dom"/>
</dbReference>